<dbReference type="EMBL" id="CP052758">
    <property type="protein sequence ID" value="QJW38810.1"/>
    <property type="molecule type" value="Genomic_DNA"/>
</dbReference>
<dbReference type="OrthoDB" id="5145933at2"/>
<evidence type="ECO:0000313" key="3">
    <source>
        <dbReference type="Proteomes" id="UP000451354"/>
    </source>
</evidence>
<geneLocation type="plasmid" evidence="2 3">
    <name>pCPRO01</name>
</geneLocation>
<proteinExistence type="predicted"/>
<accession>A0A6M5UKT5</accession>
<keyword evidence="3" id="KW-1185">Reference proteome</keyword>
<organism evidence="2 3">
    <name type="scientific">Cellulosimicrobium protaetiae</name>
    <dbReference type="NCBI Taxonomy" id="2587808"/>
    <lineage>
        <taxon>Bacteria</taxon>
        <taxon>Bacillati</taxon>
        <taxon>Actinomycetota</taxon>
        <taxon>Actinomycetes</taxon>
        <taxon>Micrococcales</taxon>
        <taxon>Promicromonosporaceae</taxon>
        <taxon>Cellulosimicrobium</taxon>
    </lineage>
</organism>
<dbReference type="AlphaFoldDB" id="A0A6M5UKT5"/>
<dbReference type="KEGG" id="cprt:FIC82_020555"/>
<dbReference type="Proteomes" id="UP000451354">
    <property type="component" value="Plasmid pCPRO01"/>
</dbReference>
<sequence>MFRQSRFRWVPEDPMSIALAWTRGRLEYQTVADLRFLDARLGELREFASGVDDAMLAPLREAEARCSDEEWQSGLRLVGLAPRDVKVLRYSAPREIVPHRDAARALDGIPIPNPFSQVWELRQVRSMYRAAEDLLEDTFCDLVLELEPARGWVYLADQTQLHTSARTLQQRVQDQRSARGEPGDARRTPVQRYL</sequence>
<evidence type="ECO:0000256" key="1">
    <source>
        <dbReference type="SAM" id="MobiDB-lite"/>
    </source>
</evidence>
<feature type="compositionally biased region" description="Basic and acidic residues" evidence="1">
    <location>
        <begin position="173"/>
        <end position="187"/>
    </location>
</feature>
<reference evidence="3" key="1">
    <citation type="journal article" date="2022" name="Int. J. Syst. Evol. Microbiol.">
        <title>Cellulosimicrobium protaetiae sp. nov., isolated from the gut of the larva of Protaetia brevitarsis seulensis.</title>
        <authorList>
            <person name="Le Han H."/>
            <person name="Nguyen T.T.H."/>
            <person name="Li Z."/>
            <person name="Shin N.R."/>
            <person name="Kim S.G."/>
        </authorList>
    </citation>
    <scope>NUCLEOTIDE SEQUENCE [LARGE SCALE GENOMIC DNA]</scope>
    <source>
        <strain evidence="3">BI34</strain>
    </source>
</reference>
<name>A0A6M5UKT5_9MICO</name>
<feature type="region of interest" description="Disordered" evidence="1">
    <location>
        <begin position="171"/>
        <end position="194"/>
    </location>
</feature>
<keyword evidence="2" id="KW-0614">Plasmid</keyword>
<gene>
    <name evidence="2" type="ORF">FIC82_020555</name>
</gene>
<evidence type="ECO:0000313" key="2">
    <source>
        <dbReference type="EMBL" id="QJW38810.1"/>
    </source>
</evidence>
<protein>
    <submittedName>
        <fullName evidence="2">Uncharacterized protein</fullName>
    </submittedName>
</protein>